<protein>
    <submittedName>
        <fullName evidence="2">Type II toxin-antitoxin system RelE/ParE family toxin</fullName>
    </submittedName>
</protein>
<keyword evidence="1" id="KW-1277">Toxin-antitoxin system</keyword>
<gene>
    <name evidence="2" type="ORF">NDI38_20025</name>
</gene>
<dbReference type="SUPFAM" id="SSF143011">
    <property type="entry name" value="RelE-like"/>
    <property type="match status" value="1"/>
</dbReference>
<dbReference type="Proteomes" id="UP001476950">
    <property type="component" value="Unassembled WGS sequence"/>
</dbReference>
<comment type="caution">
    <text evidence="2">The sequence shown here is derived from an EMBL/GenBank/DDBJ whole genome shotgun (WGS) entry which is preliminary data.</text>
</comment>
<accession>A0ABV0KN93</accession>
<evidence type="ECO:0000313" key="3">
    <source>
        <dbReference type="Proteomes" id="UP001476950"/>
    </source>
</evidence>
<dbReference type="EMBL" id="JAMPLM010000021">
    <property type="protein sequence ID" value="MEP1060723.1"/>
    <property type="molecule type" value="Genomic_DNA"/>
</dbReference>
<evidence type="ECO:0000256" key="1">
    <source>
        <dbReference type="ARBA" id="ARBA00022649"/>
    </source>
</evidence>
<reference evidence="2 3" key="1">
    <citation type="submission" date="2022-04" db="EMBL/GenBank/DDBJ databases">
        <title>Positive selection, recombination, and allopatry shape intraspecific diversity of widespread and dominant cyanobacteria.</title>
        <authorList>
            <person name="Wei J."/>
            <person name="Shu W."/>
            <person name="Hu C."/>
        </authorList>
    </citation>
    <scope>NUCLEOTIDE SEQUENCE [LARGE SCALE GENOMIC DNA]</scope>
    <source>
        <strain evidence="2 3">AS-A4</strain>
    </source>
</reference>
<sequence>MKRLKGSLIGWLYYRIDDWRIVYQVEETQQRLTVLLIAHPSEVYQ</sequence>
<dbReference type="Pfam" id="PF05016">
    <property type="entry name" value="ParE_toxin"/>
    <property type="match status" value="1"/>
</dbReference>
<proteinExistence type="predicted"/>
<organism evidence="2 3">
    <name type="scientific">Stenomitos frigidus AS-A4</name>
    <dbReference type="NCBI Taxonomy" id="2933935"/>
    <lineage>
        <taxon>Bacteria</taxon>
        <taxon>Bacillati</taxon>
        <taxon>Cyanobacteriota</taxon>
        <taxon>Cyanophyceae</taxon>
        <taxon>Leptolyngbyales</taxon>
        <taxon>Leptolyngbyaceae</taxon>
        <taxon>Stenomitos</taxon>
    </lineage>
</organism>
<dbReference type="InterPro" id="IPR007712">
    <property type="entry name" value="RelE/ParE_toxin"/>
</dbReference>
<evidence type="ECO:0000313" key="2">
    <source>
        <dbReference type="EMBL" id="MEP1060723.1"/>
    </source>
</evidence>
<keyword evidence="3" id="KW-1185">Reference proteome</keyword>
<dbReference type="InterPro" id="IPR035093">
    <property type="entry name" value="RelE/ParE_toxin_dom_sf"/>
</dbReference>
<dbReference type="Gene3D" id="3.30.2310.20">
    <property type="entry name" value="RelE-like"/>
    <property type="match status" value="1"/>
</dbReference>
<name>A0ABV0KN93_9CYAN</name>